<reference evidence="2" key="1">
    <citation type="submission" date="2022-03" db="EMBL/GenBank/DDBJ databases">
        <authorList>
            <person name="Sayadi A."/>
        </authorList>
    </citation>
    <scope>NUCLEOTIDE SEQUENCE</scope>
</reference>
<organism evidence="2 3">
    <name type="scientific">Acanthoscelides obtectus</name>
    <name type="common">Bean weevil</name>
    <name type="synonym">Bruchus obtectus</name>
    <dbReference type="NCBI Taxonomy" id="200917"/>
    <lineage>
        <taxon>Eukaryota</taxon>
        <taxon>Metazoa</taxon>
        <taxon>Ecdysozoa</taxon>
        <taxon>Arthropoda</taxon>
        <taxon>Hexapoda</taxon>
        <taxon>Insecta</taxon>
        <taxon>Pterygota</taxon>
        <taxon>Neoptera</taxon>
        <taxon>Endopterygota</taxon>
        <taxon>Coleoptera</taxon>
        <taxon>Polyphaga</taxon>
        <taxon>Cucujiformia</taxon>
        <taxon>Chrysomeloidea</taxon>
        <taxon>Chrysomelidae</taxon>
        <taxon>Bruchinae</taxon>
        <taxon>Bruchini</taxon>
        <taxon>Acanthoscelides</taxon>
    </lineage>
</organism>
<dbReference type="Proteomes" id="UP001152888">
    <property type="component" value="Unassembled WGS sequence"/>
</dbReference>
<evidence type="ECO:0000256" key="1">
    <source>
        <dbReference type="SAM" id="Coils"/>
    </source>
</evidence>
<comment type="caution">
    <text evidence="2">The sequence shown here is derived from an EMBL/GenBank/DDBJ whole genome shotgun (WGS) entry which is preliminary data.</text>
</comment>
<dbReference type="AlphaFoldDB" id="A0A9P0LCH4"/>
<proteinExistence type="predicted"/>
<name>A0A9P0LCH4_ACAOB</name>
<feature type="coiled-coil region" evidence="1">
    <location>
        <begin position="32"/>
        <end position="59"/>
    </location>
</feature>
<protein>
    <submittedName>
        <fullName evidence="2">Uncharacterized protein</fullName>
    </submittedName>
</protein>
<evidence type="ECO:0000313" key="2">
    <source>
        <dbReference type="EMBL" id="CAH1992933.1"/>
    </source>
</evidence>
<keyword evidence="3" id="KW-1185">Reference proteome</keyword>
<gene>
    <name evidence="2" type="ORF">ACAOBT_LOCUS21181</name>
</gene>
<evidence type="ECO:0000313" key="3">
    <source>
        <dbReference type="Proteomes" id="UP001152888"/>
    </source>
</evidence>
<dbReference type="EMBL" id="CAKOFQ010007160">
    <property type="protein sequence ID" value="CAH1992933.1"/>
    <property type="molecule type" value="Genomic_DNA"/>
</dbReference>
<accession>A0A9P0LCH4</accession>
<keyword evidence="1" id="KW-0175">Coiled coil</keyword>
<sequence length="104" mass="12543">MGLSDNDVEKIKGIFTDRFLQTIAERVAQVLERKYETRLREQEHTIVELKEEIRDLRDTQDTILWTVDDQEQASRNLNVRDLAYPWTTVIIYIKRYRTFLKVLK</sequence>